<sequence>MKLQQRLSNLKQYGPESKQRVLTIYLNTEPDPGRQSAWRLRLKNGMKRLREYAHAEGEGAQAQDLDRLQPRVEGLLEAHHGELRRGLVLAMSGSGELLLLERVHVPVADDFHWREQPMLDELERTLERYPALGIVQIGGDSVCVLHTLLGEVLEEHHYEWDVETENWREKLGTAPASRHASGATHKDSYKKRLIVNRQRWLREMATILDKHARTGKWDELVLTGEAKLIADLDKELHRGPRRIVPKNMNGLPGPQVLREVYAAI</sequence>
<organism evidence="1 2">
    <name type="scientific">Paenibacillus sabuli</name>
    <dbReference type="NCBI Taxonomy" id="2772509"/>
    <lineage>
        <taxon>Bacteria</taxon>
        <taxon>Bacillati</taxon>
        <taxon>Bacillota</taxon>
        <taxon>Bacilli</taxon>
        <taxon>Bacillales</taxon>
        <taxon>Paenibacillaceae</taxon>
        <taxon>Paenibacillus</taxon>
    </lineage>
</organism>
<accession>A0A927BUE3</accession>
<dbReference type="EMBL" id="JACXIZ010000016">
    <property type="protein sequence ID" value="MBD2845573.1"/>
    <property type="molecule type" value="Genomic_DNA"/>
</dbReference>
<name>A0A927BUE3_9BACL</name>
<dbReference type="Pfam" id="PF18846">
    <property type="entry name" value="baeRF_family5"/>
    <property type="match status" value="1"/>
</dbReference>
<reference evidence="1" key="1">
    <citation type="submission" date="2020-09" db="EMBL/GenBank/DDBJ databases">
        <title>A novel bacterium of genus Paenibacillus, isolated from South China Sea.</title>
        <authorList>
            <person name="Huang H."/>
            <person name="Mo K."/>
            <person name="Hu Y."/>
        </authorList>
    </citation>
    <scope>NUCLEOTIDE SEQUENCE</scope>
    <source>
        <strain evidence="1">IB182496</strain>
    </source>
</reference>
<evidence type="ECO:0000313" key="2">
    <source>
        <dbReference type="Proteomes" id="UP000621560"/>
    </source>
</evidence>
<dbReference type="RefSeq" id="WP_190917278.1">
    <property type="nucleotide sequence ID" value="NZ_JACXIZ010000016.1"/>
</dbReference>
<dbReference type="InterPro" id="IPR040983">
    <property type="entry name" value="Bact_RF_family5"/>
</dbReference>
<comment type="caution">
    <text evidence="1">The sequence shown here is derived from an EMBL/GenBank/DDBJ whole genome shotgun (WGS) entry which is preliminary data.</text>
</comment>
<proteinExistence type="predicted"/>
<dbReference type="AlphaFoldDB" id="A0A927BUE3"/>
<evidence type="ECO:0000313" key="1">
    <source>
        <dbReference type="EMBL" id="MBD2845573.1"/>
    </source>
</evidence>
<dbReference type="Proteomes" id="UP000621560">
    <property type="component" value="Unassembled WGS sequence"/>
</dbReference>
<keyword evidence="2" id="KW-1185">Reference proteome</keyword>
<gene>
    <name evidence="1" type="ORF">IDH44_10260</name>
</gene>
<protein>
    <submittedName>
        <fullName evidence="1">Uncharacterized protein</fullName>
    </submittedName>
</protein>